<dbReference type="STRING" id="760011.Spico_0204"/>
<dbReference type="GO" id="GO:0019752">
    <property type="term" value="P:carboxylic acid metabolic process"/>
    <property type="evidence" value="ECO:0007669"/>
    <property type="project" value="UniProtKB-ARBA"/>
</dbReference>
<feature type="domain" description="Fumarylacetoacetase-like C-terminal" evidence="3">
    <location>
        <begin position="57"/>
        <end position="252"/>
    </location>
</feature>
<dbReference type="KEGG" id="scc:Spico_0204"/>
<dbReference type="Proteomes" id="UP000007939">
    <property type="component" value="Chromosome"/>
</dbReference>
<evidence type="ECO:0000259" key="3">
    <source>
        <dbReference type="Pfam" id="PF01557"/>
    </source>
</evidence>
<evidence type="ECO:0000256" key="1">
    <source>
        <dbReference type="ARBA" id="ARBA00010211"/>
    </source>
</evidence>
<dbReference type="InterPro" id="IPR011234">
    <property type="entry name" value="Fumarylacetoacetase-like_C"/>
</dbReference>
<dbReference type="Gene3D" id="3.90.850.10">
    <property type="entry name" value="Fumarylacetoacetase-like, C-terminal domain"/>
    <property type="match status" value="1"/>
</dbReference>
<proteinExistence type="inferred from homology"/>
<dbReference type="InterPro" id="IPR036663">
    <property type="entry name" value="Fumarylacetoacetase_C_sf"/>
</dbReference>
<comment type="similarity">
    <text evidence="1">Belongs to the FAH family.</text>
</comment>
<dbReference type="SUPFAM" id="SSF56529">
    <property type="entry name" value="FAH"/>
    <property type="match status" value="1"/>
</dbReference>
<reference evidence="6" key="1">
    <citation type="submission" date="2011-04" db="EMBL/GenBank/DDBJ databases">
        <title>The complete genome of Spirochaeta coccoides DSM 17374.</title>
        <authorList>
            <person name="Lucas S."/>
            <person name="Copeland A."/>
            <person name="Lapidus A."/>
            <person name="Bruce D."/>
            <person name="Goodwin L."/>
            <person name="Pitluck S."/>
            <person name="Peters L."/>
            <person name="Kyrpides N."/>
            <person name="Mavromatis K."/>
            <person name="Pagani I."/>
            <person name="Ivanova N."/>
            <person name="Ovchinnikova G."/>
            <person name="Lu M."/>
            <person name="Detter J.C."/>
            <person name="Tapia R."/>
            <person name="Han C."/>
            <person name="Land M."/>
            <person name="Hauser L."/>
            <person name="Markowitz V."/>
            <person name="Cheng J.-F."/>
            <person name="Hugenholtz P."/>
            <person name="Woyke T."/>
            <person name="Wu D."/>
            <person name="Spring S."/>
            <person name="Schroeder M."/>
            <person name="Brambilla E."/>
            <person name="Klenk H.-P."/>
            <person name="Eisen J.A."/>
        </authorList>
    </citation>
    <scope>NUCLEOTIDE SEQUENCE [LARGE SCALE GENOMIC DNA]</scope>
    <source>
        <strain evidence="6">ATCC BAA-1237 / DSM 17374 / SPN1</strain>
    </source>
</reference>
<dbReference type="RefSeq" id="WP_013738835.1">
    <property type="nucleotide sequence ID" value="NC_015436.1"/>
</dbReference>
<dbReference type="PANTHER" id="PTHR11820:SF7">
    <property type="entry name" value="ACYLPYRUVASE FAHD1, MITOCHONDRIAL"/>
    <property type="match status" value="1"/>
</dbReference>
<reference evidence="5 6" key="2">
    <citation type="journal article" date="2012" name="Stand. Genomic Sci.">
        <title>Complete genome sequence of the termite hindgut bacterium Spirochaeta coccoides type strain (SPN1(T)), reclassification in the genus Sphaerochaeta as Sphaerochaeta coccoides comb. nov. and emendations of the family Spirochaetaceae and the genus Sphaerochaeta.</title>
        <authorList>
            <person name="Abt B."/>
            <person name="Han C."/>
            <person name="Scheuner C."/>
            <person name="Lu M."/>
            <person name="Lapidus A."/>
            <person name="Nolan M."/>
            <person name="Lucas S."/>
            <person name="Hammon N."/>
            <person name="Deshpande S."/>
            <person name="Cheng J.F."/>
            <person name="Tapia R."/>
            <person name="Goodwin L.A."/>
            <person name="Pitluck S."/>
            <person name="Liolios K."/>
            <person name="Pagani I."/>
            <person name="Ivanova N."/>
            <person name="Mavromatis K."/>
            <person name="Mikhailova N."/>
            <person name="Huntemann M."/>
            <person name="Pati A."/>
            <person name="Chen A."/>
            <person name="Palaniappan K."/>
            <person name="Land M."/>
            <person name="Hauser L."/>
            <person name="Brambilla E.M."/>
            <person name="Rohde M."/>
            <person name="Spring S."/>
            <person name="Gronow S."/>
            <person name="Goker M."/>
            <person name="Woyke T."/>
            <person name="Bristow J."/>
            <person name="Eisen J.A."/>
            <person name="Markowitz V."/>
            <person name="Hugenholtz P."/>
            <person name="Kyrpides N.C."/>
            <person name="Klenk H.P."/>
            <person name="Detter J.C."/>
        </authorList>
    </citation>
    <scope>NUCLEOTIDE SEQUENCE [LARGE SCALE GENOMIC DNA]</scope>
    <source>
        <strain evidence="6">ATCC BAA-1237 / DSM 17374 / SPN1</strain>
    </source>
</reference>
<dbReference type="Pfam" id="PF01557">
    <property type="entry name" value="FAA_hydrolase"/>
    <property type="match status" value="1"/>
</dbReference>
<dbReference type="PANTHER" id="PTHR11820">
    <property type="entry name" value="ACYLPYRUVASE"/>
    <property type="match status" value="1"/>
</dbReference>
<dbReference type="FunFam" id="3.90.850.10:FF:000002">
    <property type="entry name" value="2-hydroxyhepta-2,4-diene-1,7-dioate isomerase"/>
    <property type="match status" value="1"/>
</dbReference>
<keyword evidence="6" id="KW-1185">Reference proteome</keyword>
<evidence type="ECO:0000256" key="2">
    <source>
        <dbReference type="ARBA" id="ARBA00022723"/>
    </source>
</evidence>
<evidence type="ECO:0000313" key="6">
    <source>
        <dbReference type="Proteomes" id="UP000007939"/>
    </source>
</evidence>
<accession>F4GKN0</accession>
<protein>
    <submittedName>
        <fullName evidence="5">5-carboxymethyl-2-hydroxymuconate Delta-isomerase</fullName>
        <ecNumber evidence="5">5.3.3.10</ecNumber>
    </submittedName>
</protein>
<dbReference type="InterPro" id="IPR018833">
    <property type="entry name" value="Rv2993c-like_N"/>
</dbReference>
<dbReference type="eggNOG" id="COG0179">
    <property type="taxonomic scope" value="Bacteria"/>
</dbReference>
<dbReference type="EC" id="5.3.3.10" evidence="5"/>
<dbReference type="Pfam" id="PF10370">
    <property type="entry name" value="Rv2993c-like_N"/>
    <property type="match status" value="1"/>
</dbReference>
<evidence type="ECO:0000259" key="4">
    <source>
        <dbReference type="Pfam" id="PF10370"/>
    </source>
</evidence>
<keyword evidence="5" id="KW-0413">Isomerase</keyword>
<organism evidence="5 6">
    <name type="scientific">Parasphaerochaeta coccoides (strain ATCC BAA-1237 / DSM 17374 / SPN1)</name>
    <name type="common">Sphaerochaeta coccoides</name>
    <dbReference type="NCBI Taxonomy" id="760011"/>
    <lineage>
        <taxon>Bacteria</taxon>
        <taxon>Pseudomonadati</taxon>
        <taxon>Spirochaetota</taxon>
        <taxon>Spirochaetia</taxon>
        <taxon>Spirochaetales</taxon>
        <taxon>Sphaerochaetaceae</taxon>
        <taxon>Parasphaerochaeta</taxon>
    </lineage>
</organism>
<dbReference type="GO" id="GO:0018773">
    <property type="term" value="F:acetylpyruvate hydrolase activity"/>
    <property type="evidence" value="ECO:0007669"/>
    <property type="project" value="TreeGrafter"/>
</dbReference>
<sequence>MMRFIRYSYKNSIGYGTVSGDHVQPISSNFLGEGWEASGSPLALSDVTVLSPVSPSKAVCVGMNYHTHMEEMKASLPVTPVIFIKPDTCVIGPGQEIIPPTWLSGRTDYEGELVIVIGRTAKNVSEKDAPSYIFGYTIGNDVTARDLQDPHGQWTVAKGFDTFLPLGPAVVTGVDVSDVTLETRVNGKVKQSSTTANLIFKPAYLVSYISQVMTLKPGDIIMTGTPGGIGSLAGGDVVEITIEGIGTLSNPVKK</sequence>
<evidence type="ECO:0000313" key="5">
    <source>
        <dbReference type="EMBL" id="AEC01439.1"/>
    </source>
</evidence>
<dbReference type="HOGENOM" id="CLU_028458_4_2_12"/>
<dbReference type="AlphaFoldDB" id="F4GKN0"/>
<feature type="domain" description="Rv2993c-like N-terminal" evidence="4">
    <location>
        <begin position="2"/>
        <end position="52"/>
    </location>
</feature>
<dbReference type="GO" id="GO:0046872">
    <property type="term" value="F:metal ion binding"/>
    <property type="evidence" value="ECO:0007669"/>
    <property type="project" value="UniProtKB-KW"/>
</dbReference>
<dbReference type="GO" id="GO:0008704">
    <property type="term" value="F:5-carboxymethyl-2-hydroxymuconate delta-isomerase activity"/>
    <property type="evidence" value="ECO:0007669"/>
    <property type="project" value="UniProtKB-EC"/>
</dbReference>
<gene>
    <name evidence="5" type="ordered locus">Spico_0204</name>
</gene>
<keyword evidence="2" id="KW-0479">Metal-binding</keyword>
<dbReference type="EMBL" id="CP002659">
    <property type="protein sequence ID" value="AEC01439.1"/>
    <property type="molecule type" value="Genomic_DNA"/>
</dbReference>
<name>F4GKN0_PARC1</name>